<proteinExistence type="predicted"/>
<feature type="region of interest" description="Disordered" evidence="1">
    <location>
        <begin position="1"/>
        <end position="36"/>
    </location>
</feature>
<accession>A0A1M5XD16</accession>
<protein>
    <submittedName>
        <fullName evidence="2">Uncharacterized protein</fullName>
    </submittedName>
</protein>
<evidence type="ECO:0000313" key="3">
    <source>
        <dbReference type="Proteomes" id="UP000189796"/>
    </source>
</evidence>
<gene>
    <name evidence="2" type="ORF">SAMN05443248_7242</name>
</gene>
<name>A0A1M5XD16_9BRAD</name>
<sequence length="36" mass="4104">MSTIPGQKIEHNRDIPNCRKQVCAPPANHPDDDEIY</sequence>
<evidence type="ECO:0000256" key="1">
    <source>
        <dbReference type="SAM" id="MobiDB-lite"/>
    </source>
</evidence>
<dbReference type="EMBL" id="LT670817">
    <property type="protein sequence ID" value="SHH97666.1"/>
    <property type="molecule type" value="Genomic_DNA"/>
</dbReference>
<dbReference type="AlphaFoldDB" id="A0A1M5XD16"/>
<dbReference type="Proteomes" id="UP000189796">
    <property type="component" value="Chromosome I"/>
</dbReference>
<reference evidence="2 3" key="1">
    <citation type="submission" date="2016-11" db="EMBL/GenBank/DDBJ databases">
        <authorList>
            <person name="Jaros S."/>
            <person name="Januszkiewicz K."/>
            <person name="Wedrychowicz H."/>
        </authorList>
    </citation>
    <scope>NUCLEOTIDE SEQUENCE [LARGE SCALE GENOMIC DNA]</scope>
    <source>
        <strain evidence="2 3">GAS138</strain>
    </source>
</reference>
<evidence type="ECO:0000313" key="2">
    <source>
        <dbReference type="EMBL" id="SHH97666.1"/>
    </source>
</evidence>
<feature type="compositionally biased region" description="Basic and acidic residues" evidence="1">
    <location>
        <begin position="8"/>
        <end position="17"/>
    </location>
</feature>
<organism evidence="2 3">
    <name type="scientific">Bradyrhizobium erythrophlei</name>
    <dbReference type="NCBI Taxonomy" id="1437360"/>
    <lineage>
        <taxon>Bacteria</taxon>
        <taxon>Pseudomonadati</taxon>
        <taxon>Pseudomonadota</taxon>
        <taxon>Alphaproteobacteria</taxon>
        <taxon>Hyphomicrobiales</taxon>
        <taxon>Nitrobacteraceae</taxon>
        <taxon>Bradyrhizobium</taxon>
    </lineage>
</organism>